<proteinExistence type="predicted"/>
<accession>A0AAW2DXK5</accession>
<protein>
    <submittedName>
        <fullName evidence="2">Uncharacterized protein</fullName>
    </submittedName>
</protein>
<evidence type="ECO:0000313" key="3">
    <source>
        <dbReference type="Proteomes" id="UP001459277"/>
    </source>
</evidence>
<evidence type="ECO:0000313" key="2">
    <source>
        <dbReference type="EMBL" id="KAL0014090.1"/>
    </source>
</evidence>
<dbReference type="EMBL" id="JAZDWU010000001">
    <property type="protein sequence ID" value="KAL0014090.1"/>
    <property type="molecule type" value="Genomic_DNA"/>
</dbReference>
<keyword evidence="3" id="KW-1185">Reference proteome</keyword>
<feature type="signal peptide" evidence="1">
    <location>
        <begin position="1"/>
        <end position="15"/>
    </location>
</feature>
<dbReference type="Proteomes" id="UP001459277">
    <property type="component" value="Unassembled WGS sequence"/>
</dbReference>
<name>A0AAW2DXK5_9ROSI</name>
<feature type="chain" id="PRO_5043800140" evidence="1">
    <location>
        <begin position="16"/>
        <end position="117"/>
    </location>
</feature>
<gene>
    <name evidence="2" type="ORF">SO802_001159</name>
</gene>
<keyword evidence="1" id="KW-0732">Signal</keyword>
<organism evidence="2 3">
    <name type="scientific">Lithocarpus litseifolius</name>
    <dbReference type="NCBI Taxonomy" id="425828"/>
    <lineage>
        <taxon>Eukaryota</taxon>
        <taxon>Viridiplantae</taxon>
        <taxon>Streptophyta</taxon>
        <taxon>Embryophyta</taxon>
        <taxon>Tracheophyta</taxon>
        <taxon>Spermatophyta</taxon>
        <taxon>Magnoliopsida</taxon>
        <taxon>eudicotyledons</taxon>
        <taxon>Gunneridae</taxon>
        <taxon>Pentapetalae</taxon>
        <taxon>rosids</taxon>
        <taxon>fabids</taxon>
        <taxon>Fagales</taxon>
        <taxon>Fagaceae</taxon>
        <taxon>Lithocarpus</taxon>
    </lineage>
</organism>
<comment type="caution">
    <text evidence="2">The sequence shown here is derived from an EMBL/GenBank/DDBJ whole genome shotgun (WGS) entry which is preliminary data.</text>
</comment>
<evidence type="ECO:0000256" key="1">
    <source>
        <dbReference type="SAM" id="SignalP"/>
    </source>
</evidence>
<dbReference type="AlphaFoldDB" id="A0AAW2DXK5"/>
<sequence length="117" mass="13687">MWVILCDLTLIVVESRPDWVYLYSKTKIKLTDCLWSYTEHDYHPLSTNFVGNSGKMESQVLLMQITWMLCEISPMGFFLLSGDSFMLILRVEFMECRCDHRFLVCSKLGLNVRSCSQ</sequence>
<reference evidence="2 3" key="1">
    <citation type="submission" date="2024-01" db="EMBL/GenBank/DDBJ databases">
        <title>A telomere-to-telomere, gap-free genome of sweet tea (Lithocarpus litseifolius).</title>
        <authorList>
            <person name="Zhou J."/>
        </authorList>
    </citation>
    <scope>NUCLEOTIDE SEQUENCE [LARGE SCALE GENOMIC DNA]</scope>
    <source>
        <strain evidence="2">Zhou-2022a</strain>
        <tissue evidence="2">Leaf</tissue>
    </source>
</reference>